<keyword evidence="1" id="KW-0805">Transcription regulation</keyword>
<organism evidence="6 7">
    <name type="scientific">Halioxenophilus aromaticivorans</name>
    <dbReference type="NCBI Taxonomy" id="1306992"/>
    <lineage>
        <taxon>Bacteria</taxon>
        <taxon>Pseudomonadati</taxon>
        <taxon>Pseudomonadota</taxon>
        <taxon>Gammaproteobacteria</taxon>
        <taxon>Alteromonadales</taxon>
        <taxon>Alteromonadaceae</taxon>
        <taxon>Halioxenophilus</taxon>
    </lineage>
</organism>
<proteinExistence type="predicted"/>
<evidence type="ECO:0000313" key="7">
    <source>
        <dbReference type="Proteomes" id="UP001409585"/>
    </source>
</evidence>
<keyword evidence="4" id="KW-0804">Transcription</keyword>
<feature type="domain" description="HTH araC/xylS-type" evidence="5">
    <location>
        <begin position="274"/>
        <end position="372"/>
    </location>
</feature>
<dbReference type="SUPFAM" id="SSF51215">
    <property type="entry name" value="Regulatory protein AraC"/>
    <property type="match status" value="1"/>
</dbReference>
<dbReference type="SUPFAM" id="SSF46689">
    <property type="entry name" value="Homeodomain-like"/>
    <property type="match status" value="2"/>
</dbReference>
<dbReference type="PANTHER" id="PTHR43280:SF2">
    <property type="entry name" value="HTH-TYPE TRANSCRIPTIONAL REGULATOR EXSA"/>
    <property type="match status" value="1"/>
</dbReference>
<dbReference type="GO" id="GO:0043565">
    <property type="term" value="F:sequence-specific DNA binding"/>
    <property type="evidence" value="ECO:0007669"/>
    <property type="project" value="InterPro"/>
</dbReference>
<dbReference type="InterPro" id="IPR003313">
    <property type="entry name" value="AraC-bd"/>
</dbReference>
<evidence type="ECO:0000256" key="1">
    <source>
        <dbReference type="ARBA" id="ARBA00023015"/>
    </source>
</evidence>
<dbReference type="Gene3D" id="2.60.120.280">
    <property type="entry name" value="Regulatory protein AraC"/>
    <property type="match status" value="1"/>
</dbReference>
<dbReference type="PANTHER" id="PTHR43280">
    <property type="entry name" value="ARAC-FAMILY TRANSCRIPTIONAL REGULATOR"/>
    <property type="match status" value="1"/>
</dbReference>
<name>A0AAV3U3A1_9ALTE</name>
<reference evidence="7" key="1">
    <citation type="journal article" date="2019" name="Int. J. Syst. Evol. Microbiol.">
        <title>The Global Catalogue of Microorganisms (GCM) 10K type strain sequencing project: providing services to taxonomists for standard genome sequencing and annotation.</title>
        <authorList>
            <consortium name="The Broad Institute Genomics Platform"/>
            <consortium name="The Broad Institute Genome Sequencing Center for Infectious Disease"/>
            <person name="Wu L."/>
            <person name="Ma J."/>
        </authorList>
    </citation>
    <scope>NUCLEOTIDE SEQUENCE [LARGE SCALE GENOMIC DNA]</scope>
    <source>
        <strain evidence="7">JCM 19134</strain>
    </source>
</reference>
<dbReference type="RefSeq" id="WP_345422654.1">
    <property type="nucleotide sequence ID" value="NZ_AP031496.1"/>
</dbReference>
<accession>A0AAV3U3A1</accession>
<sequence length="377" mass="42855">MSVNQRDVNKLCHDFYYRWLLWEEFSDQEKSDFWRTNKHLMECGSLGEERYIHHTNAVQGNANINAVKESLLKSWNVDFARLNSGHSVAFEQLKAFRAQSQEQIKNRLNYLPCNWIYSGTTRAIQGELNDAPVTKAAVSIQWDLHYIVEGTGVYCGKNYQLEAPAGSLVLIPPSESLSYFRSPNTPRWTHRWVAFQLNKLPSELNSAIPNTGALKHVLLGQQARSAVNAILDDINRLGKNDSSNEDQQRQLLDDLFRLALMEARDETNLDGKLVQACQYIGANLAQNLSVNDIASVCNLSATRFSHIFKDKLGVSPIMWRNEYRLAKACSLLSQSQLTIGEVAQAIGYDDQMYFSKLFKKRLGYSPSGYRAIQCNLF</sequence>
<dbReference type="Gene3D" id="1.10.10.60">
    <property type="entry name" value="Homeodomain-like"/>
    <property type="match status" value="2"/>
</dbReference>
<dbReference type="PRINTS" id="PR00032">
    <property type="entry name" value="HTHARAC"/>
</dbReference>
<evidence type="ECO:0000259" key="5">
    <source>
        <dbReference type="PROSITE" id="PS01124"/>
    </source>
</evidence>
<protein>
    <recommendedName>
        <fullName evidence="5">HTH araC/xylS-type domain-containing protein</fullName>
    </recommendedName>
</protein>
<keyword evidence="2" id="KW-0238">DNA-binding</keyword>
<dbReference type="GO" id="GO:0003700">
    <property type="term" value="F:DNA-binding transcription factor activity"/>
    <property type="evidence" value="ECO:0007669"/>
    <property type="project" value="InterPro"/>
</dbReference>
<evidence type="ECO:0000256" key="4">
    <source>
        <dbReference type="ARBA" id="ARBA00023163"/>
    </source>
</evidence>
<evidence type="ECO:0000256" key="2">
    <source>
        <dbReference type="ARBA" id="ARBA00023125"/>
    </source>
</evidence>
<dbReference type="PROSITE" id="PS00041">
    <property type="entry name" value="HTH_ARAC_FAMILY_1"/>
    <property type="match status" value="1"/>
</dbReference>
<dbReference type="Proteomes" id="UP001409585">
    <property type="component" value="Unassembled WGS sequence"/>
</dbReference>
<dbReference type="SMART" id="SM00342">
    <property type="entry name" value="HTH_ARAC"/>
    <property type="match status" value="1"/>
</dbReference>
<dbReference type="EMBL" id="BAABLX010000024">
    <property type="protein sequence ID" value="GAA4945316.1"/>
    <property type="molecule type" value="Genomic_DNA"/>
</dbReference>
<dbReference type="AlphaFoldDB" id="A0AAV3U3A1"/>
<dbReference type="Pfam" id="PF12833">
    <property type="entry name" value="HTH_18"/>
    <property type="match status" value="1"/>
</dbReference>
<dbReference type="InterPro" id="IPR018062">
    <property type="entry name" value="HTH_AraC-typ_CS"/>
</dbReference>
<evidence type="ECO:0000313" key="6">
    <source>
        <dbReference type="EMBL" id="GAA4945316.1"/>
    </source>
</evidence>
<dbReference type="InterPro" id="IPR009057">
    <property type="entry name" value="Homeodomain-like_sf"/>
</dbReference>
<comment type="caution">
    <text evidence="6">The sequence shown here is derived from an EMBL/GenBank/DDBJ whole genome shotgun (WGS) entry which is preliminary data.</text>
</comment>
<gene>
    <name evidence="6" type="ORF">GCM10025791_25590</name>
</gene>
<dbReference type="Pfam" id="PF02311">
    <property type="entry name" value="AraC_binding"/>
    <property type="match status" value="1"/>
</dbReference>
<evidence type="ECO:0000256" key="3">
    <source>
        <dbReference type="ARBA" id="ARBA00023159"/>
    </source>
</evidence>
<dbReference type="InterPro" id="IPR037923">
    <property type="entry name" value="HTH-like"/>
</dbReference>
<dbReference type="InterPro" id="IPR018060">
    <property type="entry name" value="HTH_AraC"/>
</dbReference>
<keyword evidence="7" id="KW-1185">Reference proteome</keyword>
<keyword evidence="3" id="KW-0010">Activator</keyword>
<dbReference type="PROSITE" id="PS01124">
    <property type="entry name" value="HTH_ARAC_FAMILY_2"/>
    <property type="match status" value="1"/>
</dbReference>
<dbReference type="InterPro" id="IPR020449">
    <property type="entry name" value="Tscrpt_reg_AraC-type_HTH"/>
</dbReference>